<evidence type="ECO:0000256" key="4">
    <source>
        <dbReference type="ARBA" id="ARBA00022989"/>
    </source>
</evidence>
<evidence type="ECO:0000256" key="2">
    <source>
        <dbReference type="ARBA" id="ARBA00022475"/>
    </source>
</evidence>
<sequence length="238" mass="25047">MTALTAAMCATIAVWLWTGPEAAETRLRRMISPTTLGRPFLWHSVRRLATRPSPARRADTWRRATIELCQSLTAELTAGRTPGEALTRALEAVDFPDPDALRPVVAAARDGGDVASALASVAPAQGGEGLRRLAACWEVSVTAGAGLAALVDRVGSTLRTAQTHRQDVAAQLAGPRTTARMLAALPVLGIVMAAALNMHPLDFLFGSLPGLACLAVGIALDACGLWWTHRMAVRAQAS</sequence>
<evidence type="ECO:0000256" key="5">
    <source>
        <dbReference type="ARBA" id="ARBA00023136"/>
    </source>
</evidence>
<protein>
    <submittedName>
        <fullName evidence="8">Type II secretion system F family protein</fullName>
    </submittedName>
</protein>
<comment type="caution">
    <text evidence="8">The sequence shown here is derived from an EMBL/GenBank/DDBJ whole genome shotgun (WGS) entry which is preliminary data.</text>
</comment>
<proteinExistence type="predicted"/>
<evidence type="ECO:0000256" key="6">
    <source>
        <dbReference type="SAM" id="Phobius"/>
    </source>
</evidence>
<keyword evidence="2" id="KW-1003">Cell membrane</keyword>
<dbReference type="EMBL" id="JABWGN010000007">
    <property type="protein sequence ID" value="NUW33595.1"/>
    <property type="molecule type" value="Genomic_DNA"/>
</dbReference>
<keyword evidence="9" id="KW-1185">Reference proteome</keyword>
<keyword evidence="5 6" id="KW-0472">Membrane</keyword>
<dbReference type="GO" id="GO:0005886">
    <property type="term" value="C:plasma membrane"/>
    <property type="evidence" value="ECO:0007669"/>
    <property type="project" value="UniProtKB-SubCell"/>
</dbReference>
<feature type="transmembrane region" description="Helical" evidence="6">
    <location>
        <begin position="203"/>
        <end position="227"/>
    </location>
</feature>
<evidence type="ECO:0000259" key="7">
    <source>
        <dbReference type="Pfam" id="PF00482"/>
    </source>
</evidence>
<evidence type="ECO:0000313" key="8">
    <source>
        <dbReference type="EMBL" id="NUW33595.1"/>
    </source>
</evidence>
<evidence type="ECO:0000256" key="3">
    <source>
        <dbReference type="ARBA" id="ARBA00022692"/>
    </source>
</evidence>
<evidence type="ECO:0000313" key="9">
    <source>
        <dbReference type="Proteomes" id="UP000586042"/>
    </source>
</evidence>
<dbReference type="Pfam" id="PF00482">
    <property type="entry name" value="T2SSF"/>
    <property type="match status" value="1"/>
</dbReference>
<dbReference type="PANTHER" id="PTHR35007">
    <property type="entry name" value="INTEGRAL MEMBRANE PROTEIN-RELATED"/>
    <property type="match status" value="1"/>
</dbReference>
<keyword evidence="3 6" id="KW-0812">Transmembrane</keyword>
<gene>
    <name evidence="8" type="ORF">HTZ77_19470</name>
</gene>
<dbReference type="AlphaFoldDB" id="A0A7Y6I9Y0"/>
<reference evidence="8 9" key="1">
    <citation type="submission" date="2020-06" db="EMBL/GenBank/DDBJ databases">
        <title>Nonomuraea sp. SMC257, a novel actinomycete isolated from soil.</title>
        <authorList>
            <person name="Chanama M."/>
        </authorList>
    </citation>
    <scope>NUCLEOTIDE SEQUENCE [LARGE SCALE GENOMIC DNA]</scope>
    <source>
        <strain evidence="8 9">SMC257</strain>
    </source>
</reference>
<dbReference type="Proteomes" id="UP000586042">
    <property type="component" value="Unassembled WGS sequence"/>
</dbReference>
<dbReference type="RefSeq" id="WP_175591040.1">
    <property type="nucleotide sequence ID" value="NZ_JABWGN010000007.1"/>
</dbReference>
<dbReference type="InterPro" id="IPR018076">
    <property type="entry name" value="T2SS_GspF_dom"/>
</dbReference>
<accession>A0A7Y6I9Y0</accession>
<name>A0A7Y6I9Y0_9ACTN</name>
<feature type="transmembrane region" description="Helical" evidence="6">
    <location>
        <begin position="179"/>
        <end position="196"/>
    </location>
</feature>
<organism evidence="8 9">
    <name type="scientific">Nonomuraea montanisoli</name>
    <dbReference type="NCBI Taxonomy" id="2741721"/>
    <lineage>
        <taxon>Bacteria</taxon>
        <taxon>Bacillati</taxon>
        <taxon>Actinomycetota</taxon>
        <taxon>Actinomycetes</taxon>
        <taxon>Streptosporangiales</taxon>
        <taxon>Streptosporangiaceae</taxon>
        <taxon>Nonomuraea</taxon>
    </lineage>
</organism>
<comment type="subcellular location">
    <subcellularLocation>
        <location evidence="1">Cell membrane</location>
        <topology evidence="1">Multi-pass membrane protein</topology>
    </subcellularLocation>
</comment>
<keyword evidence="4 6" id="KW-1133">Transmembrane helix</keyword>
<feature type="domain" description="Type II secretion system protein GspF" evidence="7">
    <location>
        <begin position="69"/>
        <end position="192"/>
    </location>
</feature>
<evidence type="ECO:0000256" key="1">
    <source>
        <dbReference type="ARBA" id="ARBA00004651"/>
    </source>
</evidence>
<dbReference type="PANTHER" id="PTHR35007:SF4">
    <property type="entry name" value="CONSERVED TRANSMEMBRANE PROTEIN-RELATED"/>
    <property type="match status" value="1"/>
</dbReference>